<name>A0AAW1TU55_9CUCU</name>
<gene>
    <name evidence="2" type="ORF">WA026_014119</name>
</gene>
<dbReference type="EMBL" id="JARQZJ010000007">
    <property type="protein sequence ID" value="KAK9871671.1"/>
    <property type="molecule type" value="Genomic_DNA"/>
</dbReference>
<organism evidence="2 3">
    <name type="scientific">Henosepilachna vigintioctopunctata</name>
    <dbReference type="NCBI Taxonomy" id="420089"/>
    <lineage>
        <taxon>Eukaryota</taxon>
        <taxon>Metazoa</taxon>
        <taxon>Ecdysozoa</taxon>
        <taxon>Arthropoda</taxon>
        <taxon>Hexapoda</taxon>
        <taxon>Insecta</taxon>
        <taxon>Pterygota</taxon>
        <taxon>Neoptera</taxon>
        <taxon>Endopterygota</taxon>
        <taxon>Coleoptera</taxon>
        <taxon>Polyphaga</taxon>
        <taxon>Cucujiformia</taxon>
        <taxon>Coccinelloidea</taxon>
        <taxon>Coccinellidae</taxon>
        <taxon>Epilachninae</taxon>
        <taxon>Epilachnini</taxon>
        <taxon>Henosepilachna</taxon>
    </lineage>
</organism>
<sequence length="178" mass="21475">MIDRHPTRNSVEKYRDLRREEKKMHRKKKRIYMEEKYTNIENLKTQREACKFYQLVNDVRKDFNSRAVTLRKRNGELTCNSAETMERWREHFKEVLFERDDPQEENNVELSDIYPQTQDANVPTLIEGTRRRGRPATRWLDSVERNLKVMGITRWRNLAASCPVWRKQTEKALACTTL</sequence>
<proteinExistence type="predicted"/>
<evidence type="ECO:0000256" key="1">
    <source>
        <dbReference type="SAM" id="MobiDB-lite"/>
    </source>
</evidence>
<keyword evidence="3" id="KW-1185">Reference proteome</keyword>
<evidence type="ECO:0000313" key="2">
    <source>
        <dbReference type="EMBL" id="KAK9871671.1"/>
    </source>
</evidence>
<dbReference type="Proteomes" id="UP001431783">
    <property type="component" value="Unassembled WGS sequence"/>
</dbReference>
<comment type="caution">
    <text evidence="2">The sequence shown here is derived from an EMBL/GenBank/DDBJ whole genome shotgun (WGS) entry which is preliminary data.</text>
</comment>
<feature type="region of interest" description="Disordered" evidence="1">
    <location>
        <begin position="1"/>
        <end position="22"/>
    </location>
</feature>
<dbReference type="AlphaFoldDB" id="A0AAW1TU55"/>
<evidence type="ECO:0000313" key="3">
    <source>
        <dbReference type="Proteomes" id="UP001431783"/>
    </source>
</evidence>
<accession>A0AAW1TU55</accession>
<reference evidence="2 3" key="1">
    <citation type="submission" date="2023-03" db="EMBL/GenBank/DDBJ databases">
        <title>Genome insight into feeding habits of ladybird beetles.</title>
        <authorList>
            <person name="Li H.-S."/>
            <person name="Huang Y.-H."/>
            <person name="Pang H."/>
        </authorList>
    </citation>
    <scope>NUCLEOTIDE SEQUENCE [LARGE SCALE GENOMIC DNA]</scope>
    <source>
        <strain evidence="2">SYSU_2023b</strain>
        <tissue evidence="2">Whole body</tissue>
    </source>
</reference>
<protein>
    <submittedName>
        <fullName evidence="2">Uncharacterized protein</fullName>
    </submittedName>
</protein>